<evidence type="ECO:0000313" key="3">
    <source>
        <dbReference type="Proteomes" id="UP000191342"/>
    </source>
</evidence>
<reference evidence="3" key="1">
    <citation type="journal article" date="2017" name="Nat. Microbiol.">
        <title>Global analysis of biosynthetic gene clusters reveals vast potential of secondary metabolite production in Penicillium species.</title>
        <authorList>
            <person name="Nielsen J.C."/>
            <person name="Grijseels S."/>
            <person name="Prigent S."/>
            <person name="Ji B."/>
            <person name="Dainat J."/>
            <person name="Nielsen K.F."/>
            <person name="Frisvad J.C."/>
            <person name="Workman M."/>
            <person name="Nielsen J."/>
        </authorList>
    </citation>
    <scope>NUCLEOTIDE SEQUENCE [LARGE SCALE GENOMIC DNA]</scope>
    <source>
        <strain evidence="3">IBT 14082</strain>
    </source>
</reference>
<feature type="compositionally biased region" description="Acidic residues" evidence="1">
    <location>
        <begin position="196"/>
        <end position="209"/>
    </location>
</feature>
<organism evidence="2 3">
    <name type="scientific">Penicillium flavigenum</name>
    <dbReference type="NCBI Taxonomy" id="254877"/>
    <lineage>
        <taxon>Eukaryota</taxon>
        <taxon>Fungi</taxon>
        <taxon>Dikarya</taxon>
        <taxon>Ascomycota</taxon>
        <taxon>Pezizomycotina</taxon>
        <taxon>Eurotiomycetes</taxon>
        <taxon>Eurotiomycetidae</taxon>
        <taxon>Eurotiales</taxon>
        <taxon>Aspergillaceae</taxon>
        <taxon>Penicillium</taxon>
    </lineage>
</organism>
<protein>
    <submittedName>
        <fullName evidence="2">Uncharacterized protein</fullName>
    </submittedName>
</protein>
<feature type="region of interest" description="Disordered" evidence="1">
    <location>
        <begin position="183"/>
        <end position="251"/>
    </location>
</feature>
<dbReference type="AlphaFoldDB" id="A0A1V6SRB0"/>
<dbReference type="Proteomes" id="UP000191342">
    <property type="component" value="Unassembled WGS sequence"/>
</dbReference>
<keyword evidence="3" id="KW-1185">Reference proteome</keyword>
<accession>A0A1V6SRB0</accession>
<name>A0A1V6SRB0_9EURO</name>
<evidence type="ECO:0000313" key="2">
    <source>
        <dbReference type="EMBL" id="OQE16572.1"/>
    </source>
</evidence>
<comment type="caution">
    <text evidence="2">The sequence shown here is derived from an EMBL/GenBank/DDBJ whole genome shotgun (WGS) entry which is preliminary data.</text>
</comment>
<sequence length="251" mass="28265">MSLAMIAPPHQYNQGLFSMLTLQSSTMPGPGTQGNAKLVWETHGSGNSSEGLDGDGKVRVACSVIPSVTYTFNHPYRPVYGANLYQPLLERPMIYKMHDSNHSFDAVRRLREVRARRGRRKTLGGGMKKKGYWTEDSVHYWYRRCPQLPKECNSDLSKTPSAVQRSAGMKAYASCSVSRRSCQRLPAKAASPKDDTDSEGGDDESEANESSEYVDWMKPAVEDWIQDEQKTENRKSKKHLYNNGLKTIYTT</sequence>
<dbReference type="OrthoDB" id="10570453at2759"/>
<proteinExistence type="predicted"/>
<evidence type="ECO:0000256" key="1">
    <source>
        <dbReference type="SAM" id="MobiDB-lite"/>
    </source>
</evidence>
<dbReference type="EMBL" id="MLQL01000027">
    <property type="protein sequence ID" value="OQE16572.1"/>
    <property type="molecule type" value="Genomic_DNA"/>
</dbReference>
<gene>
    <name evidence="2" type="ORF">PENFLA_c027G06033</name>
</gene>